<feature type="binding site" evidence="11">
    <location>
        <position position="175"/>
    </location>
    <ligand>
        <name>NADP(+)</name>
        <dbReference type="ChEBI" id="CHEBI:58349"/>
    </ligand>
</feature>
<dbReference type="InterPro" id="IPR016193">
    <property type="entry name" value="Cytidine_deaminase-like"/>
</dbReference>
<dbReference type="InterPro" id="IPR024072">
    <property type="entry name" value="DHFR-like_dom_sf"/>
</dbReference>
<feature type="binding site" evidence="11">
    <location>
        <position position="209"/>
    </location>
    <ligand>
        <name>substrate</name>
    </ligand>
</feature>
<feature type="binding site" evidence="11">
    <location>
        <position position="201"/>
    </location>
    <ligand>
        <name>NADP(+)</name>
        <dbReference type="ChEBI" id="CHEBI:58349"/>
    </ligand>
</feature>
<dbReference type="RefSeq" id="WP_243833861.1">
    <property type="nucleotide sequence ID" value="NZ_SORI01000008.1"/>
</dbReference>
<dbReference type="Proteomes" id="UP000295066">
    <property type="component" value="Unassembled WGS sequence"/>
</dbReference>
<feature type="binding site" evidence="12">
    <location>
        <position position="80"/>
    </location>
    <ligand>
        <name>Zn(2+)</name>
        <dbReference type="ChEBI" id="CHEBI:29105"/>
        <note>catalytic</note>
    </ligand>
</feature>
<feature type="binding site" evidence="11">
    <location>
        <position position="226"/>
    </location>
    <ligand>
        <name>NADP(+)</name>
        <dbReference type="ChEBI" id="CHEBI:58349"/>
    </ligand>
</feature>
<dbReference type="InterPro" id="IPR011549">
    <property type="entry name" value="RibD_C"/>
</dbReference>
<evidence type="ECO:0000256" key="5">
    <source>
        <dbReference type="ARBA" id="ARBA00007417"/>
    </source>
</evidence>
<proteinExistence type="inferred from homology"/>
<keyword evidence="9 12" id="KW-0862">Zinc</keyword>
<dbReference type="PANTHER" id="PTHR38011:SF7">
    <property type="entry name" value="2,5-DIAMINO-6-RIBOSYLAMINO-4(3H)-PYRIMIDINONE 5'-PHOSPHATE REDUCTASE"/>
    <property type="match status" value="1"/>
</dbReference>
<sequence>MGLSRRKIDEYFMRRALSLALRGTGRTSPNPMVGCVVVRDGRVLGEGFHSCCGEDHAERAALGKTADARGADIYVNLEPCSHFGRTPPCAPLIVERGVSRAVVGMTDPDVRVSGRGLDILRSAGIAVETGILGEECRWINRGFIRRVTLGRPWVTVKGAVSLDGGMALESGESRWITGPDARAAAHRLRSEHDAVLVGAGTVAADDPELTVRHTCGDSPMRIVLDSRLSIPPGAKIFAPGTTVFTSEEAGRERRTAAAAAGMDVVTVPSGSFGLSLSHALSVLAARGVNSLLVEGGPSVIASFFREGLVDGVALFLSPRILGKNRPFSGPLVFASMDETVRITGASVKQVGNDFLLEGVPECSPAL</sequence>
<comment type="catalytic activity">
    <reaction evidence="9">
        <text>5-amino-6-(5-phospho-D-ribitylamino)uracil + NADP(+) = 5-amino-6-(5-phospho-D-ribosylamino)uracil + NADPH + H(+)</text>
        <dbReference type="Rhea" id="RHEA:17845"/>
        <dbReference type="ChEBI" id="CHEBI:15378"/>
        <dbReference type="ChEBI" id="CHEBI:57783"/>
        <dbReference type="ChEBI" id="CHEBI:58349"/>
        <dbReference type="ChEBI" id="CHEBI:58421"/>
        <dbReference type="ChEBI" id="CHEBI:58453"/>
        <dbReference type="EC" id="1.1.1.193"/>
    </reaction>
</comment>
<feature type="active site" description="Proton donor" evidence="10">
    <location>
        <position position="58"/>
    </location>
</feature>
<dbReference type="GO" id="GO:0050661">
    <property type="term" value="F:NADP binding"/>
    <property type="evidence" value="ECO:0007669"/>
    <property type="project" value="InterPro"/>
</dbReference>
<dbReference type="NCBIfam" id="TIGR00326">
    <property type="entry name" value="eubact_ribD"/>
    <property type="match status" value="1"/>
</dbReference>
<dbReference type="EC" id="3.5.4.26" evidence="9"/>
<feature type="binding site" evidence="11">
    <location>
        <position position="189"/>
    </location>
    <ligand>
        <name>substrate</name>
    </ligand>
</feature>
<feature type="binding site" evidence="11">
    <location>
        <position position="294"/>
    </location>
    <ligand>
        <name>substrate</name>
    </ligand>
</feature>
<feature type="binding site" evidence="12">
    <location>
        <position position="89"/>
    </location>
    <ligand>
        <name>Zn(2+)</name>
        <dbReference type="ChEBI" id="CHEBI:29105"/>
        <note>catalytic</note>
    </ligand>
</feature>
<feature type="binding site" evidence="12">
    <location>
        <position position="56"/>
    </location>
    <ligand>
        <name>Zn(2+)</name>
        <dbReference type="ChEBI" id="CHEBI:29105"/>
        <note>catalytic</note>
    </ligand>
</feature>
<dbReference type="GO" id="GO:0009231">
    <property type="term" value="P:riboflavin biosynthetic process"/>
    <property type="evidence" value="ECO:0007669"/>
    <property type="project" value="UniProtKB-UniPathway"/>
</dbReference>
<evidence type="ECO:0000256" key="2">
    <source>
        <dbReference type="ARBA" id="ARBA00004882"/>
    </source>
</evidence>
<evidence type="ECO:0000259" key="13">
    <source>
        <dbReference type="PROSITE" id="PS51747"/>
    </source>
</evidence>
<keyword evidence="8" id="KW-0511">Multifunctional enzyme</keyword>
<evidence type="ECO:0000256" key="3">
    <source>
        <dbReference type="ARBA" id="ARBA00004910"/>
    </source>
</evidence>
<comment type="pathway">
    <text evidence="2 9">Cofactor biosynthesis; riboflavin biosynthesis; 5-amino-6-(D-ribitylamino)uracil from GTP: step 2/4.</text>
</comment>
<dbReference type="SUPFAM" id="SSF53927">
    <property type="entry name" value="Cytidine deaminase-like"/>
    <property type="match status" value="1"/>
</dbReference>
<comment type="caution">
    <text evidence="14">The sequence shown here is derived from an EMBL/GenBank/DDBJ whole genome shotgun (WGS) entry which is preliminary data.</text>
</comment>
<comment type="catalytic activity">
    <reaction evidence="9">
        <text>2,5-diamino-6-hydroxy-4-(5-phosphoribosylamino)-pyrimidine + H2O + H(+) = 5-amino-6-(5-phospho-D-ribosylamino)uracil + NH4(+)</text>
        <dbReference type="Rhea" id="RHEA:21868"/>
        <dbReference type="ChEBI" id="CHEBI:15377"/>
        <dbReference type="ChEBI" id="CHEBI:15378"/>
        <dbReference type="ChEBI" id="CHEBI:28938"/>
        <dbReference type="ChEBI" id="CHEBI:58453"/>
        <dbReference type="ChEBI" id="CHEBI:58614"/>
        <dbReference type="EC" id="3.5.4.26"/>
    </reaction>
</comment>
<keyword evidence="9 12" id="KW-0479">Metal-binding</keyword>
<dbReference type="PROSITE" id="PS51747">
    <property type="entry name" value="CYT_DCMP_DEAMINASES_2"/>
    <property type="match status" value="1"/>
</dbReference>
<dbReference type="NCBIfam" id="TIGR00227">
    <property type="entry name" value="ribD_Cterm"/>
    <property type="match status" value="1"/>
</dbReference>
<dbReference type="Pfam" id="PF00383">
    <property type="entry name" value="dCMP_cyt_deam_1"/>
    <property type="match status" value="1"/>
</dbReference>
<dbReference type="Gene3D" id="3.40.430.10">
    <property type="entry name" value="Dihydrofolate Reductase, subunit A"/>
    <property type="match status" value="1"/>
</dbReference>
<keyword evidence="6 9" id="KW-0521">NADP</keyword>
<comment type="cofactor">
    <cofactor evidence="9 12">
        <name>Zn(2+)</name>
        <dbReference type="ChEBI" id="CHEBI:29105"/>
    </cofactor>
    <text evidence="9 12">Binds 1 zinc ion.</text>
</comment>
<dbReference type="EMBL" id="SORI01000008">
    <property type="protein sequence ID" value="TDY60523.1"/>
    <property type="molecule type" value="Genomic_DNA"/>
</dbReference>
<keyword evidence="15" id="KW-1185">Reference proteome</keyword>
<dbReference type="InterPro" id="IPR004794">
    <property type="entry name" value="Eubact_RibD"/>
</dbReference>
<protein>
    <recommendedName>
        <fullName evidence="9">Riboflavin biosynthesis protein RibD</fullName>
    </recommendedName>
    <domain>
        <recommendedName>
            <fullName evidence="9">Diaminohydroxyphosphoribosylaminopyrimidine deaminase</fullName>
            <shortName evidence="9">DRAP deaminase</shortName>
            <ecNumber evidence="9">3.5.4.26</ecNumber>
        </recommendedName>
        <alternativeName>
            <fullName evidence="9">Riboflavin-specific deaminase</fullName>
        </alternativeName>
    </domain>
    <domain>
        <recommendedName>
            <fullName evidence="9">5-amino-6-(5-phosphoribosylamino)uracil reductase</fullName>
            <ecNumber evidence="9">1.1.1.193</ecNumber>
        </recommendedName>
        <alternativeName>
            <fullName evidence="9">HTP reductase</fullName>
        </alternativeName>
    </domain>
</protein>
<dbReference type="InterPro" id="IPR002125">
    <property type="entry name" value="CMP_dCMP_dom"/>
</dbReference>
<feature type="binding site" evidence="11">
    <location>
        <position position="212"/>
    </location>
    <ligand>
        <name>substrate</name>
    </ligand>
</feature>
<evidence type="ECO:0000256" key="4">
    <source>
        <dbReference type="ARBA" id="ARBA00005259"/>
    </source>
</evidence>
<feature type="binding site" evidence="11">
    <location>
        <position position="205"/>
    </location>
    <ligand>
        <name>NADP(+)</name>
        <dbReference type="ChEBI" id="CHEBI:58349"/>
    </ligand>
</feature>
<dbReference type="GO" id="GO:0008835">
    <property type="term" value="F:diaminohydroxyphosphoribosylaminopyrimidine deaminase activity"/>
    <property type="evidence" value="ECO:0007669"/>
    <property type="project" value="UniProtKB-EC"/>
</dbReference>
<feature type="binding site" evidence="11">
    <location>
        <position position="159"/>
    </location>
    <ligand>
        <name>NADP(+)</name>
        <dbReference type="ChEBI" id="CHEBI:58349"/>
    </ligand>
</feature>
<dbReference type="GO" id="GO:0046872">
    <property type="term" value="F:metal ion binding"/>
    <property type="evidence" value="ECO:0007669"/>
    <property type="project" value="UniProtKB-KW"/>
</dbReference>
<gene>
    <name evidence="14" type="ORF">C8D99_10872</name>
</gene>
<dbReference type="Pfam" id="PF01872">
    <property type="entry name" value="RibD_C"/>
    <property type="match status" value="1"/>
</dbReference>
<organism evidence="14 15">
    <name type="scientific">Aminivibrio pyruvatiphilus</name>
    <dbReference type="NCBI Taxonomy" id="1005740"/>
    <lineage>
        <taxon>Bacteria</taxon>
        <taxon>Thermotogati</taxon>
        <taxon>Synergistota</taxon>
        <taxon>Synergistia</taxon>
        <taxon>Synergistales</taxon>
        <taxon>Aminobacteriaceae</taxon>
        <taxon>Aminivibrio</taxon>
    </lineage>
</organism>
<evidence type="ECO:0000256" key="1">
    <source>
        <dbReference type="ARBA" id="ARBA00002151"/>
    </source>
</evidence>
<dbReference type="PIRSF" id="PIRSF006769">
    <property type="entry name" value="RibD"/>
    <property type="match status" value="1"/>
</dbReference>
<dbReference type="InterPro" id="IPR002734">
    <property type="entry name" value="RibDG_C"/>
</dbReference>
<feature type="binding site" evidence="11">
    <location>
        <begin position="296"/>
        <end position="302"/>
    </location>
    <ligand>
        <name>NADP(+)</name>
        <dbReference type="ChEBI" id="CHEBI:58349"/>
    </ligand>
</feature>
<evidence type="ECO:0000256" key="7">
    <source>
        <dbReference type="ARBA" id="ARBA00023002"/>
    </source>
</evidence>
<dbReference type="CDD" id="cd01284">
    <property type="entry name" value="Riboflavin_deaminase-reductase"/>
    <property type="match status" value="1"/>
</dbReference>
<dbReference type="GO" id="GO:0008703">
    <property type="term" value="F:5-amino-6-(5-phosphoribosylamino)uracil reductase activity"/>
    <property type="evidence" value="ECO:0007669"/>
    <property type="project" value="UniProtKB-EC"/>
</dbReference>
<evidence type="ECO:0000256" key="10">
    <source>
        <dbReference type="PIRSR" id="PIRSR006769-1"/>
    </source>
</evidence>
<dbReference type="InterPro" id="IPR050765">
    <property type="entry name" value="Riboflavin_Biosynth_HTPR"/>
</dbReference>
<dbReference type="Gene3D" id="3.40.140.10">
    <property type="entry name" value="Cytidine Deaminase, domain 2"/>
    <property type="match status" value="1"/>
</dbReference>
<evidence type="ECO:0000256" key="8">
    <source>
        <dbReference type="ARBA" id="ARBA00023268"/>
    </source>
</evidence>
<evidence type="ECO:0000256" key="11">
    <source>
        <dbReference type="PIRSR" id="PIRSR006769-2"/>
    </source>
</evidence>
<keyword evidence="9" id="KW-0686">Riboflavin biosynthesis</keyword>
<dbReference type="EC" id="1.1.1.193" evidence="9"/>
<comment type="pathway">
    <text evidence="3 9">Cofactor biosynthesis; riboflavin biosynthesis; 5-amino-6-(D-ribitylamino)uracil from GTP: step 3/4.</text>
</comment>
<comment type="similarity">
    <text evidence="5 9">In the C-terminal section; belongs to the HTP reductase family.</text>
</comment>
<comment type="similarity">
    <text evidence="4 9">In the N-terminal section; belongs to the cytidine and deoxycytidylate deaminase family.</text>
</comment>
<feature type="binding site" evidence="11">
    <location>
        <position position="173"/>
    </location>
    <ligand>
        <name>substrate</name>
    </ligand>
</feature>
<keyword evidence="7 9" id="KW-0560">Oxidoreductase</keyword>
<reference evidence="14 15" key="1">
    <citation type="submission" date="2019-03" db="EMBL/GenBank/DDBJ databases">
        <title>Genomic Encyclopedia of Type Strains, Phase IV (KMG-IV): sequencing the most valuable type-strain genomes for metagenomic binning, comparative biology and taxonomic classification.</title>
        <authorList>
            <person name="Goeker M."/>
        </authorList>
    </citation>
    <scope>NUCLEOTIDE SEQUENCE [LARGE SCALE GENOMIC DNA]</scope>
    <source>
        <strain evidence="14 15">DSM 25964</strain>
    </source>
</reference>
<feature type="domain" description="CMP/dCMP-type deaminase" evidence="13">
    <location>
        <begin position="7"/>
        <end position="128"/>
    </location>
</feature>
<dbReference type="AlphaFoldDB" id="A0A4R8M5C8"/>
<name>A0A4R8M5C8_9BACT</name>
<accession>A0A4R8M5C8</accession>
<evidence type="ECO:0000313" key="15">
    <source>
        <dbReference type="Proteomes" id="UP000295066"/>
    </source>
</evidence>
<dbReference type="PANTHER" id="PTHR38011">
    <property type="entry name" value="DIHYDROFOLATE REDUCTASE FAMILY PROTEIN (AFU_ORTHOLOGUE AFUA_8G06820)"/>
    <property type="match status" value="1"/>
</dbReference>
<evidence type="ECO:0000256" key="12">
    <source>
        <dbReference type="PIRSR" id="PIRSR006769-3"/>
    </source>
</evidence>
<evidence type="ECO:0000313" key="14">
    <source>
        <dbReference type="EMBL" id="TDY60523.1"/>
    </source>
</evidence>
<dbReference type="UniPathway" id="UPA00275">
    <property type="reaction ID" value="UER00401"/>
</dbReference>
<evidence type="ECO:0000256" key="6">
    <source>
        <dbReference type="ARBA" id="ARBA00022857"/>
    </source>
</evidence>
<evidence type="ECO:0000256" key="9">
    <source>
        <dbReference type="PIRNR" id="PIRNR006769"/>
    </source>
</evidence>
<dbReference type="SUPFAM" id="SSF53597">
    <property type="entry name" value="Dihydrofolate reductase-like"/>
    <property type="match status" value="1"/>
</dbReference>
<comment type="function">
    <text evidence="1 9">Converts 2,5-diamino-6-(ribosylamino)-4(3h)-pyrimidinone 5'-phosphate into 5-amino-6-(ribosylamino)-2,4(1h,3h)-pyrimidinedione 5'-phosphate.</text>
</comment>
<keyword evidence="9" id="KW-0378">Hydrolase</keyword>